<evidence type="ECO:0000259" key="4">
    <source>
        <dbReference type="SMART" id="SM00479"/>
    </source>
</evidence>
<dbReference type="InterPro" id="IPR012337">
    <property type="entry name" value="RNaseH-like_sf"/>
</dbReference>
<dbReference type="InterPro" id="IPR013520">
    <property type="entry name" value="Ribonucl_H"/>
</dbReference>
<dbReference type="GO" id="GO:0000175">
    <property type="term" value="F:3'-5'-RNA exonuclease activity"/>
    <property type="evidence" value="ECO:0007669"/>
    <property type="project" value="InterPro"/>
</dbReference>
<dbReference type="OrthoDB" id="431068at2759"/>
<gene>
    <name evidence="5" type="primary">esrp1</name>
    <name evidence="5" type="ORF">TNIN_90331</name>
</gene>
<evidence type="ECO:0000256" key="3">
    <source>
        <dbReference type="ARBA" id="ARBA00022839"/>
    </source>
</evidence>
<dbReference type="Proteomes" id="UP000886998">
    <property type="component" value="Unassembled WGS sequence"/>
</dbReference>
<evidence type="ECO:0000313" key="5">
    <source>
        <dbReference type="EMBL" id="GFY47699.1"/>
    </source>
</evidence>
<accession>A0A8X6X811</accession>
<dbReference type="SMART" id="SM00479">
    <property type="entry name" value="EXOIII"/>
    <property type="match status" value="1"/>
</dbReference>
<organism evidence="5 6">
    <name type="scientific">Trichonephila inaurata madagascariensis</name>
    <dbReference type="NCBI Taxonomy" id="2747483"/>
    <lineage>
        <taxon>Eukaryota</taxon>
        <taxon>Metazoa</taxon>
        <taxon>Ecdysozoa</taxon>
        <taxon>Arthropoda</taxon>
        <taxon>Chelicerata</taxon>
        <taxon>Arachnida</taxon>
        <taxon>Araneae</taxon>
        <taxon>Araneomorphae</taxon>
        <taxon>Entelegynae</taxon>
        <taxon>Araneoidea</taxon>
        <taxon>Nephilidae</taxon>
        <taxon>Trichonephila</taxon>
        <taxon>Trichonephila inaurata</taxon>
    </lineage>
</organism>
<name>A0A8X6X811_9ARAC</name>
<comment type="caution">
    <text evidence="5">The sequence shown here is derived from an EMBL/GenBank/DDBJ whole genome shotgun (WGS) entry which is preliminary data.</text>
</comment>
<evidence type="ECO:0000256" key="2">
    <source>
        <dbReference type="ARBA" id="ARBA00022801"/>
    </source>
</evidence>
<evidence type="ECO:0000256" key="1">
    <source>
        <dbReference type="ARBA" id="ARBA00022722"/>
    </source>
</evidence>
<proteinExistence type="predicted"/>
<dbReference type="CDD" id="cd06133">
    <property type="entry name" value="ERI-1_3'hExo_like"/>
    <property type="match status" value="1"/>
</dbReference>
<feature type="domain" description="Exonuclease" evidence="4">
    <location>
        <begin position="4"/>
        <end position="194"/>
    </location>
</feature>
<reference evidence="5" key="1">
    <citation type="submission" date="2020-08" db="EMBL/GenBank/DDBJ databases">
        <title>Multicomponent nature underlies the extraordinary mechanical properties of spider dragline silk.</title>
        <authorList>
            <person name="Kono N."/>
            <person name="Nakamura H."/>
            <person name="Mori M."/>
            <person name="Yoshida Y."/>
            <person name="Ohtoshi R."/>
            <person name="Malay A.D."/>
            <person name="Moran D.A.P."/>
            <person name="Tomita M."/>
            <person name="Numata K."/>
            <person name="Arakawa K."/>
        </authorList>
    </citation>
    <scope>NUCLEOTIDE SEQUENCE</scope>
</reference>
<dbReference type="InterPro" id="IPR051274">
    <property type="entry name" value="3-5_Exoribonuclease"/>
</dbReference>
<keyword evidence="2" id="KW-0378">Hydrolase</keyword>
<evidence type="ECO:0000313" key="6">
    <source>
        <dbReference type="Proteomes" id="UP000886998"/>
    </source>
</evidence>
<dbReference type="EMBL" id="BMAV01006054">
    <property type="protein sequence ID" value="GFY47699.1"/>
    <property type="molecule type" value="Genomic_DNA"/>
</dbReference>
<dbReference type="PANTHER" id="PTHR23044:SF61">
    <property type="entry name" value="3'-5' EXORIBONUCLEASE 1-RELATED"/>
    <property type="match status" value="1"/>
</dbReference>
<dbReference type="InterPro" id="IPR036397">
    <property type="entry name" value="RNaseH_sf"/>
</dbReference>
<dbReference type="InterPro" id="IPR047201">
    <property type="entry name" value="ERI-1_3'hExo-like"/>
</dbReference>
<keyword evidence="1" id="KW-0540">Nuclease</keyword>
<dbReference type="GO" id="GO:0003676">
    <property type="term" value="F:nucleic acid binding"/>
    <property type="evidence" value="ECO:0007669"/>
    <property type="project" value="InterPro"/>
</dbReference>
<keyword evidence="3" id="KW-0269">Exonuclease</keyword>
<dbReference type="AlphaFoldDB" id="A0A8X6X811"/>
<sequence>MAKYLIAIYTVTAGLHEELGCDEQEIVLFSWVVVDLTNTKVVAAQTHMVKPRGCDVNENALSEACKTELGLSEEQVKTGQPLEQVVEQLDQFVQAKLGPDNAQSFHLVTDGQMHLRQVLHPEASQKNINLPHYYYSFFDLRKEFRKLYNSEEIHSIQDMLNYLGMDSDASAEFSMQQVQNIAKIILRLVEDAIIRDQHRLFVQINLSDGIEDSTCMSSEQAGLFIRSML</sequence>
<dbReference type="SUPFAM" id="SSF53098">
    <property type="entry name" value="Ribonuclease H-like"/>
    <property type="match status" value="1"/>
</dbReference>
<protein>
    <submittedName>
        <fullName evidence="5">Epithelial splicing regulatory protein 1</fullName>
    </submittedName>
</protein>
<keyword evidence="6" id="KW-1185">Reference proteome</keyword>
<dbReference type="Gene3D" id="3.30.420.10">
    <property type="entry name" value="Ribonuclease H-like superfamily/Ribonuclease H"/>
    <property type="match status" value="1"/>
</dbReference>
<dbReference type="PANTHER" id="PTHR23044">
    <property type="entry name" value="3'-5' EXONUCLEASE ERI1-RELATED"/>
    <property type="match status" value="1"/>
</dbReference>